<evidence type="ECO:0000313" key="6">
    <source>
        <dbReference type="Proteomes" id="UP000199076"/>
    </source>
</evidence>
<dbReference type="STRING" id="660518.SAMN05216218_12513"/>
<sequence>MRYGTFVLTPDRGWFHPKETAFRDHDVTMVAIRNITLLADGTVVLLNELNGPTSNILDALAETEDDMIDYQLTDTDDGKLLRCHFHPTELVDSLLTLLDEFAVLPEYPLEFVEPAQSSLKLTLIAEEAALREMIDVIPDGVSVDLLRIGTYDPESKTLFSGLTERKREVVRKAVEKGYYEIPREVTCEEIAADLDCSAGTVAEHLQAIESQFVTEIVPAGYDTTARESMRPLGRS</sequence>
<dbReference type="Pfam" id="PF04967">
    <property type="entry name" value="HTH_10"/>
    <property type="match status" value="1"/>
</dbReference>
<name>A0A1G7TFC0_9EURY</name>
<evidence type="ECO:0000256" key="1">
    <source>
        <dbReference type="ARBA" id="ARBA00023015"/>
    </source>
</evidence>
<dbReference type="EMBL" id="FNBK01000025">
    <property type="protein sequence ID" value="SDG33891.1"/>
    <property type="molecule type" value="Genomic_DNA"/>
</dbReference>
<dbReference type="Proteomes" id="UP000199076">
    <property type="component" value="Unassembled WGS sequence"/>
</dbReference>
<feature type="domain" description="HVO-0513-like N-terminal" evidence="4">
    <location>
        <begin position="18"/>
        <end position="151"/>
    </location>
</feature>
<feature type="domain" description="HTH bat-type" evidence="3">
    <location>
        <begin position="162"/>
        <end position="211"/>
    </location>
</feature>
<dbReference type="PANTHER" id="PTHR34236:SF1">
    <property type="entry name" value="DIMETHYL SULFOXIDE REDUCTASE TRANSCRIPTIONAL ACTIVATOR"/>
    <property type="match status" value="1"/>
</dbReference>
<dbReference type="InterPro" id="IPR036388">
    <property type="entry name" value="WH-like_DNA-bd_sf"/>
</dbReference>
<proteinExistence type="predicted"/>
<evidence type="ECO:0000256" key="2">
    <source>
        <dbReference type="ARBA" id="ARBA00023163"/>
    </source>
</evidence>
<evidence type="ECO:0000313" key="5">
    <source>
        <dbReference type="EMBL" id="SDG33891.1"/>
    </source>
</evidence>
<reference evidence="6" key="1">
    <citation type="submission" date="2016-10" db="EMBL/GenBank/DDBJ databases">
        <authorList>
            <person name="Varghese N."/>
            <person name="Submissions S."/>
        </authorList>
    </citation>
    <scope>NUCLEOTIDE SEQUENCE [LARGE SCALE GENOMIC DNA]</scope>
    <source>
        <strain evidence="6">IBRC-M 10760</strain>
    </source>
</reference>
<dbReference type="Gene3D" id="1.10.10.10">
    <property type="entry name" value="Winged helix-like DNA-binding domain superfamily/Winged helix DNA-binding domain"/>
    <property type="match status" value="1"/>
</dbReference>
<keyword evidence="1" id="KW-0805">Transcription regulation</keyword>
<dbReference type="PANTHER" id="PTHR34236">
    <property type="entry name" value="DIMETHYL SULFOXIDE REDUCTASE TRANSCRIPTIONAL ACTIVATOR"/>
    <property type="match status" value="1"/>
</dbReference>
<protein>
    <submittedName>
        <fullName evidence="5">Predicted DNA binding protein, contains HTH domain</fullName>
    </submittedName>
</protein>
<organism evidence="5 6">
    <name type="scientific">Halorientalis regularis</name>
    <dbReference type="NCBI Taxonomy" id="660518"/>
    <lineage>
        <taxon>Archaea</taxon>
        <taxon>Methanobacteriati</taxon>
        <taxon>Methanobacteriota</taxon>
        <taxon>Stenosarchaea group</taxon>
        <taxon>Halobacteria</taxon>
        <taxon>Halobacteriales</taxon>
        <taxon>Haloarculaceae</taxon>
        <taxon>Halorientalis</taxon>
    </lineage>
</organism>
<keyword evidence="2" id="KW-0804">Transcription</keyword>
<evidence type="ECO:0000259" key="3">
    <source>
        <dbReference type="Pfam" id="PF04967"/>
    </source>
</evidence>
<dbReference type="AlphaFoldDB" id="A0A1G7TFC0"/>
<dbReference type="InterPro" id="IPR056493">
    <property type="entry name" value="HVO_0513_N"/>
</dbReference>
<dbReference type="Pfam" id="PF24278">
    <property type="entry name" value="HVO_0513_N"/>
    <property type="match status" value="1"/>
</dbReference>
<dbReference type="OrthoDB" id="194393at2157"/>
<accession>A0A1G7TFC0</accession>
<evidence type="ECO:0000259" key="4">
    <source>
        <dbReference type="Pfam" id="PF24278"/>
    </source>
</evidence>
<keyword evidence="6" id="KW-1185">Reference proteome</keyword>
<dbReference type="RefSeq" id="WP_092695494.1">
    <property type="nucleotide sequence ID" value="NZ_FNBK01000025.1"/>
</dbReference>
<gene>
    <name evidence="5" type="ORF">SAMN05216218_12513</name>
</gene>
<dbReference type="InterPro" id="IPR007050">
    <property type="entry name" value="HTH_bacterioopsin"/>
</dbReference>